<dbReference type="Proteomes" id="UP000789396">
    <property type="component" value="Unassembled WGS sequence"/>
</dbReference>
<proteinExistence type="predicted"/>
<accession>A0A9N9HXP5</accession>
<protein>
    <submittedName>
        <fullName evidence="1">6401_t:CDS:1</fullName>
    </submittedName>
</protein>
<evidence type="ECO:0000313" key="1">
    <source>
        <dbReference type="EMBL" id="CAG8710721.1"/>
    </source>
</evidence>
<dbReference type="EMBL" id="CAJVPZ010022212">
    <property type="protein sequence ID" value="CAG8710721.1"/>
    <property type="molecule type" value="Genomic_DNA"/>
</dbReference>
<organism evidence="1 2">
    <name type="scientific">Racocetra fulgida</name>
    <dbReference type="NCBI Taxonomy" id="60492"/>
    <lineage>
        <taxon>Eukaryota</taxon>
        <taxon>Fungi</taxon>
        <taxon>Fungi incertae sedis</taxon>
        <taxon>Mucoromycota</taxon>
        <taxon>Glomeromycotina</taxon>
        <taxon>Glomeromycetes</taxon>
        <taxon>Diversisporales</taxon>
        <taxon>Gigasporaceae</taxon>
        <taxon>Racocetra</taxon>
    </lineage>
</organism>
<gene>
    <name evidence="1" type="ORF">RFULGI_LOCUS10825</name>
</gene>
<keyword evidence="2" id="KW-1185">Reference proteome</keyword>
<dbReference type="OrthoDB" id="2446691at2759"/>
<dbReference type="AlphaFoldDB" id="A0A9N9HXP5"/>
<sequence>MNNKEYNNKNNKRYCDKNNEEYYNKNNEEYCDKNNEGYEGYYNKNNKGYYNNIELEYVDADLELVESVSINADLKIEESKHLEVESNGYVVSTDDLNISEISYNLAAFITEELQLFSILKLQTLIKIIEDLDPQASVLNKDQLKEILINTEDRV</sequence>
<name>A0A9N9HXP5_9GLOM</name>
<comment type="caution">
    <text evidence="1">The sequence shown here is derived from an EMBL/GenBank/DDBJ whole genome shotgun (WGS) entry which is preliminary data.</text>
</comment>
<reference evidence="1" key="1">
    <citation type="submission" date="2021-06" db="EMBL/GenBank/DDBJ databases">
        <authorList>
            <person name="Kallberg Y."/>
            <person name="Tangrot J."/>
            <person name="Rosling A."/>
        </authorList>
    </citation>
    <scope>NUCLEOTIDE SEQUENCE</scope>
    <source>
        <strain evidence="1">IN212</strain>
    </source>
</reference>
<feature type="non-terminal residue" evidence="1">
    <location>
        <position position="154"/>
    </location>
</feature>
<evidence type="ECO:0000313" key="2">
    <source>
        <dbReference type="Proteomes" id="UP000789396"/>
    </source>
</evidence>